<name>A0ABP3Y783_9FLAO</name>
<accession>A0ABP3Y783</accession>
<comment type="caution">
    <text evidence="2">The sequence shown here is derived from an EMBL/GenBank/DDBJ whole genome shotgun (WGS) entry which is preliminary data.</text>
</comment>
<keyword evidence="3" id="KW-1185">Reference proteome</keyword>
<feature type="transmembrane region" description="Helical" evidence="1">
    <location>
        <begin position="98"/>
        <end position="118"/>
    </location>
</feature>
<keyword evidence="1" id="KW-1133">Transmembrane helix</keyword>
<sequence>MKNEADFLQPLASWVFIISALLFSTNQLVLLAGIQHPFLSGYVDDILVIPVVLPLTTILIRFFTKNPSFRIDLGMLITSVILFSIAFEWLLPRLSDRYTADFLDVLCYCAGAILYYCFRGS</sequence>
<reference evidence="3" key="1">
    <citation type="journal article" date="2019" name="Int. J. Syst. Evol. Microbiol.">
        <title>The Global Catalogue of Microorganisms (GCM) 10K type strain sequencing project: providing services to taxonomists for standard genome sequencing and annotation.</title>
        <authorList>
            <consortium name="The Broad Institute Genomics Platform"/>
            <consortium name="The Broad Institute Genome Sequencing Center for Infectious Disease"/>
            <person name="Wu L."/>
            <person name="Ma J."/>
        </authorList>
    </citation>
    <scope>NUCLEOTIDE SEQUENCE [LARGE SCALE GENOMIC DNA]</scope>
    <source>
        <strain evidence="3">JCM 16083</strain>
    </source>
</reference>
<evidence type="ECO:0008006" key="4">
    <source>
        <dbReference type="Google" id="ProtNLM"/>
    </source>
</evidence>
<dbReference type="RefSeq" id="WP_343790018.1">
    <property type="nucleotide sequence ID" value="NZ_BAAAFH010000022.1"/>
</dbReference>
<gene>
    <name evidence="2" type="ORF">GCM10009118_30880</name>
</gene>
<feature type="transmembrane region" description="Helical" evidence="1">
    <location>
        <begin position="71"/>
        <end position="92"/>
    </location>
</feature>
<protein>
    <recommendedName>
        <fullName evidence="4">Magnesium citrate secondary transporter</fullName>
    </recommendedName>
</protein>
<dbReference type="EMBL" id="BAAAFH010000022">
    <property type="protein sequence ID" value="GAA0876678.1"/>
    <property type="molecule type" value="Genomic_DNA"/>
</dbReference>
<evidence type="ECO:0000313" key="2">
    <source>
        <dbReference type="EMBL" id="GAA0876678.1"/>
    </source>
</evidence>
<evidence type="ECO:0000313" key="3">
    <source>
        <dbReference type="Proteomes" id="UP001501126"/>
    </source>
</evidence>
<dbReference type="Proteomes" id="UP001501126">
    <property type="component" value="Unassembled WGS sequence"/>
</dbReference>
<organism evidence="2 3">
    <name type="scientific">Wandonia haliotis</name>
    <dbReference type="NCBI Taxonomy" id="574963"/>
    <lineage>
        <taxon>Bacteria</taxon>
        <taxon>Pseudomonadati</taxon>
        <taxon>Bacteroidota</taxon>
        <taxon>Flavobacteriia</taxon>
        <taxon>Flavobacteriales</taxon>
        <taxon>Crocinitomicaceae</taxon>
        <taxon>Wandonia</taxon>
    </lineage>
</organism>
<keyword evidence="1" id="KW-0812">Transmembrane</keyword>
<evidence type="ECO:0000256" key="1">
    <source>
        <dbReference type="SAM" id="Phobius"/>
    </source>
</evidence>
<feature type="transmembrane region" description="Helical" evidence="1">
    <location>
        <begin position="12"/>
        <end position="34"/>
    </location>
</feature>
<proteinExistence type="predicted"/>
<keyword evidence="1" id="KW-0472">Membrane</keyword>
<feature type="transmembrane region" description="Helical" evidence="1">
    <location>
        <begin position="46"/>
        <end position="64"/>
    </location>
</feature>